<comment type="caution">
    <text evidence="1">The sequence shown here is derived from an EMBL/GenBank/DDBJ whole genome shotgun (WGS) entry which is preliminary data.</text>
</comment>
<dbReference type="EMBL" id="LSBJ02000003">
    <property type="protein sequence ID" value="OAQ68252.1"/>
    <property type="molecule type" value="Genomic_DNA"/>
</dbReference>
<dbReference type="GeneID" id="28857553"/>
<gene>
    <name evidence="1" type="ORF">VFPPC_15806</name>
</gene>
<dbReference type="KEGG" id="pchm:VFPPC_15806"/>
<protein>
    <submittedName>
        <fullName evidence="1">Uncharacterized protein</fullName>
    </submittedName>
</protein>
<organism evidence="1 2">
    <name type="scientific">Pochonia chlamydosporia 170</name>
    <dbReference type="NCBI Taxonomy" id="1380566"/>
    <lineage>
        <taxon>Eukaryota</taxon>
        <taxon>Fungi</taxon>
        <taxon>Dikarya</taxon>
        <taxon>Ascomycota</taxon>
        <taxon>Pezizomycotina</taxon>
        <taxon>Sordariomycetes</taxon>
        <taxon>Hypocreomycetidae</taxon>
        <taxon>Hypocreales</taxon>
        <taxon>Clavicipitaceae</taxon>
        <taxon>Pochonia</taxon>
    </lineage>
</organism>
<proteinExistence type="predicted"/>
<evidence type="ECO:0000313" key="2">
    <source>
        <dbReference type="Proteomes" id="UP000078397"/>
    </source>
</evidence>
<dbReference type="AlphaFoldDB" id="A0A179FRL8"/>
<reference evidence="1 2" key="1">
    <citation type="journal article" date="2016" name="PLoS Pathog.">
        <title>Biosynthesis of antibiotic leucinostatins in bio-control fungus Purpureocillium lilacinum and their inhibition on phytophthora revealed by genome mining.</title>
        <authorList>
            <person name="Wang G."/>
            <person name="Liu Z."/>
            <person name="Lin R."/>
            <person name="Li E."/>
            <person name="Mao Z."/>
            <person name="Ling J."/>
            <person name="Yang Y."/>
            <person name="Yin W.B."/>
            <person name="Xie B."/>
        </authorList>
    </citation>
    <scope>NUCLEOTIDE SEQUENCE [LARGE SCALE GENOMIC DNA]</scope>
    <source>
        <strain evidence="1">170</strain>
    </source>
</reference>
<name>A0A179FRL8_METCM</name>
<sequence length="129" mass="14528">MRPMCWQWIIFRAPLPRPRSCRGQDWRVSRQGLDDNRPALTDQTSGLLLSSLVRLLTPCPLQALKTPACLVPSCLHHLSQFTRAGLSDLSFSPLRRCQVSSLPDLGPSSEFPLHLIVSVVWPLILTYKP</sequence>
<keyword evidence="2" id="KW-1185">Reference proteome</keyword>
<evidence type="ECO:0000313" key="1">
    <source>
        <dbReference type="EMBL" id="OAQ68252.1"/>
    </source>
</evidence>
<accession>A0A179FRL8</accession>
<dbReference type="RefSeq" id="XP_018145102.1">
    <property type="nucleotide sequence ID" value="XM_018293559.1"/>
</dbReference>
<dbReference type="Proteomes" id="UP000078397">
    <property type="component" value="Unassembled WGS sequence"/>
</dbReference>